<proteinExistence type="predicted"/>
<sequence>MRFLIDAQLPKRFCSWLVSAGHEAKHTLDLPQRNRTPDDEIIGMAERENSIVVTKDDDFVQSFLVSGRPPRLLFVATGNISNSELEKIIAANLKAIVNAFENHRFIEIGQTVLVIHE</sequence>
<accession>A0A3B1AL58</accession>
<dbReference type="AlphaFoldDB" id="A0A3B1AL58"/>
<protein>
    <recommendedName>
        <fullName evidence="1">DUF5615 domain-containing protein</fullName>
    </recommendedName>
</protein>
<dbReference type="EMBL" id="UOFX01000016">
    <property type="protein sequence ID" value="VAX06656.1"/>
    <property type="molecule type" value="Genomic_DNA"/>
</dbReference>
<reference evidence="2" key="1">
    <citation type="submission" date="2018-06" db="EMBL/GenBank/DDBJ databases">
        <authorList>
            <person name="Zhirakovskaya E."/>
        </authorList>
    </citation>
    <scope>NUCLEOTIDE SEQUENCE</scope>
</reference>
<gene>
    <name evidence="2" type="ORF">MNBD_GAMMA26-420</name>
</gene>
<organism evidence="2">
    <name type="scientific">hydrothermal vent metagenome</name>
    <dbReference type="NCBI Taxonomy" id="652676"/>
    <lineage>
        <taxon>unclassified sequences</taxon>
        <taxon>metagenomes</taxon>
        <taxon>ecological metagenomes</taxon>
    </lineage>
</organism>
<dbReference type="Pfam" id="PF18480">
    <property type="entry name" value="DUF5615"/>
    <property type="match status" value="1"/>
</dbReference>
<evidence type="ECO:0000313" key="2">
    <source>
        <dbReference type="EMBL" id="VAX06656.1"/>
    </source>
</evidence>
<dbReference type="InterPro" id="IPR041049">
    <property type="entry name" value="DUF5615"/>
</dbReference>
<name>A0A3B1AL58_9ZZZZ</name>
<feature type="domain" description="DUF5615" evidence="1">
    <location>
        <begin position="1"/>
        <end position="108"/>
    </location>
</feature>
<evidence type="ECO:0000259" key="1">
    <source>
        <dbReference type="Pfam" id="PF18480"/>
    </source>
</evidence>